<dbReference type="SUPFAM" id="SSF158544">
    <property type="entry name" value="GspK insert domain-like"/>
    <property type="match status" value="1"/>
</dbReference>
<keyword evidence="1" id="KW-0812">Transmembrane</keyword>
<dbReference type="Proteomes" id="UP000288259">
    <property type="component" value="Unassembled WGS sequence"/>
</dbReference>
<comment type="caution">
    <text evidence="2">The sequence shown here is derived from an EMBL/GenBank/DDBJ whole genome shotgun (WGS) entry which is preliminary data.</text>
</comment>
<evidence type="ECO:0000313" key="3">
    <source>
        <dbReference type="Proteomes" id="UP000288259"/>
    </source>
</evidence>
<evidence type="ECO:0000256" key="1">
    <source>
        <dbReference type="SAM" id="Phobius"/>
    </source>
</evidence>
<evidence type="ECO:0000313" key="2">
    <source>
        <dbReference type="EMBL" id="RUO62601.1"/>
    </source>
</evidence>
<accession>A0A432YNM8</accession>
<evidence type="ECO:0008006" key="4">
    <source>
        <dbReference type="Google" id="ProtNLM"/>
    </source>
</evidence>
<name>A0A432YNM8_9GAMM</name>
<protein>
    <recommendedName>
        <fullName evidence="4">Type II secretion system protein K</fullName>
    </recommendedName>
</protein>
<reference evidence="3" key="1">
    <citation type="journal article" date="2018" name="Front. Microbiol.">
        <title>Genome-Based Analysis Reveals the Taxonomy and Diversity of the Family Idiomarinaceae.</title>
        <authorList>
            <person name="Liu Y."/>
            <person name="Lai Q."/>
            <person name="Shao Z."/>
        </authorList>
    </citation>
    <scope>NUCLEOTIDE SEQUENCE [LARGE SCALE GENOMIC DNA]</scope>
    <source>
        <strain evidence="3">CVS-6</strain>
    </source>
</reference>
<keyword evidence="1" id="KW-1133">Transmembrane helix</keyword>
<organism evidence="2 3">
    <name type="scientific">Pseudidiomarina insulisalsae</name>
    <dbReference type="NCBI Taxonomy" id="575789"/>
    <lineage>
        <taxon>Bacteria</taxon>
        <taxon>Pseudomonadati</taxon>
        <taxon>Pseudomonadota</taxon>
        <taxon>Gammaproteobacteria</taxon>
        <taxon>Alteromonadales</taxon>
        <taxon>Idiomarinaceae</taxon>
        <taxon>Pseudidiomarina</taxon>
    </lineage>
</organism>
<dbReference type="EMBL" id="PIPY01000003">
    <property type="protein sequence ID" value="RUO62601.1"/>
    <property type="molecule type" value="Genomic_DNA"/>
</dbReference>
<sequence>MYKPTGQQQQGMALFQVLLIVAIISVLLIIMSQQTQSSVARAQQMQDQLELQLALDSSAAYMDSLLISNEWLSARKDQQNPLYGINFYSHATRMPLPQRLAYAPLNYQVTLALQNEASLIDLNFSTSKLQKLLIHLGKAEPEARRLAQTVRDWVSSGGGRTLQAIAELSQLPGWQVSDVELIRPYVSVRAPIFNPAWMPDGLLPVLLSPWQADSIVSLRENNEVSAGLLQEFYPETDPLDSGVFPGESQRMWLTAEPQGLSLYREVDYRPRNPSPLRSHATYYQLKE</sequence>
<keyword evidence="1" id="KW-0472">Membrane</keyword>
<proteinExistence type="predicted"/>
<gene>
    <name evidence="2" type="ORF">CWI71_03990</name>
</gene>
<feature type="transmembrane region" description="Helical" evidence="1">
    <location>
        <begin position="12"/>
        <end position="31"/>
    </location>
</feature>
<keyword evidence="3" id="KW-1185">Reference proteome</keyword>
<dbReference type="RefSeq" id="WP_126753965.1">
    <property type="nucleotide sequence ID" value="NZ_PIPY01000003.1"/>
</dbReference>
<dbReference type="AlphaFoldDB" id="A0A432YNM8"/>
<dbReference type="OrthoDB" id="6236017at2"/>
<dbReference type="InterPro" id="IPR038072">
    <property type="entry name" value="GspK_central_sf"/>
</dbReference>